<dbReference type="InterPro" id="IPR042431">
    <property type="entry name" value="FAM45"/>
</dbReference>
<evidence type="ECO:0000256" key="3">
    <source>
        <dbReference type="ARBA" id="ARBA00022658"/>
    </source>
</evidence>
<keyword evidence="4" id="KW-0967">Endosome</keyword>
<feature type="domain" description="UDENN" evidence="5">
    <location>
        <begin position="1"/>
        <end position="348"/>
    </location>
</feature>
<keyword evidence="3" id="KW-0344">Guanine-nucleotide releasing factor</keyword>
<gene>
    <name evidence="6" type="primary">Fam45a</name>
</gene>
<dbReference type="Pfam" id="PF08616">
    <property type="entry name" value="SPA"/>
    <property type="match status" value="1"/>
</dbReference>
<dbReference type="GO" id="GO:0005085">
    <property type="term" value="F:guanyl-nucleotide exchange factor activity"/>
    <property type="evidence" value="ECO:0007669"/>
    <property type="project" value="UniProtKB-KW"/>
</dbReference>
<dbReference type="InterPro" id="IPR037516">
    <property type="entry name" value="Tripartite_DENN"/>
</dbReference>
<comment type="subcellular location">
    <subcellularLocation>
        <location evidence="1">Late endosome</location>
    </subcellularLocation>
</comment>
<evidence type="ECO:0000256" key="4">
    <source>
        <dbReference type="ARBA" id="ARBA00022753"/>
    </source>
</evidence>
<proteinExistence type="inferred from homology"/>
<dbReference type="PANTHER" id="PTHR28544">
    <property type="entry name" value="PROTEIN FAM45A-RELATED"/>
    <property type="match status" value="1"/>
</dbReference>
<reference evidence="6" key="1">
    <citation type="journal article" date="2018" name="Sci. Rep.">
        <title>The nanos1 gene was duplicated in early Vertebrates and the two paralogs show different gonadal expression profiles in a shark.</title>
        <authorList>
            <person name="Gribouval L."/>
            <person name="Sourdaine P."/>
            <person name="Lareyre J.J."/>
            <person name="Bellaiche J."/>
            <person name="Le Gac F."/>
            <person name="Mazan S."/>
            <person name="Guiardiere C."/>
            <person name="Auvray P."/>
            <person name="Gautier A."/>
        </authorList>
    </citation>
    <scope>NUCLEOTIDE SEQUENCE</scope>
</reference>
<dbReference type="GO" id="GO:0031267">
    <property type="term" value="F:small GTPase binding"/>
    <property type="evidence" value="ECO:0007669"/>
    <property type="project" value="TreeGrafter"/>
</dbReference>
<dbReference type="GO" id="GO:2000641">
    <property type="term" value="P:regulation of early endosome to late endosome transport"/>
    <property type="evidence" value="ECO:0007669"/>
    <property type="project" value="TreeGrafter"/>
</dbReference>
<accession>A0A2S0SZZ1</accession>
<dbReference type="GO" id="GO:0005770">
    <property type="term" value="C:late endosome"/>
    <property type="evidence" value="ECO:0007669"/>
    <property type="project" value="UniProtKB-SubCell"/>
</dbReference>
<protein>
    <submittedName>
        <fullName evidence="6">Fam45a protein</fullName>
    </submittedName>
</protein>
<dbReference type="GO" id="GO:0015031">
    <property type="term" value="P:protein transport"/>
    <property type="evidence" value="ECO:0007669"/>
    <property type="project" value="TreeGrafter"/>
</dbReference>
<dbReference type="EMBL" id="MH015179">
    <property type="protein sequence ID" value="AWB14931.1"/>
    <property type="molecule type" value="Genomic_DNA"/>
</dbReference>
<dbReference type="AlphaFoldDB" id="A0A2S0SZZ1"/>
<name>A0A2S0SZZ1_SCYCA</name>
<comment type="similarity">
    <text evidence="2">Belongs to the DENND10 family.</text>
</comment>
<evidence type="ECO:0000256" key="2">
    <source>
        <dbReference type="ARBA" id="ARBA00008641"/>
    </source>
</evidence>
<evidence type="ECO:0000313" key="6">
    <source>
        <dbReference type="EMBL" id="AWB14931.1"/>
    </source>
</evidence>
<organism evidence="6">
    <name type="scientific">Scyliorhinus canicula</name>
    <name type="common">Small-spotted catshark</name>
    <name type="synonym">Squalus canicula</name>
    <dbReference type="NCBI Taxonomy" id="7830"/>
    <lineage>
        <taxon>Eukaryota</taxon>
        <taxon>Metazoa</taxon>
        <taxon>Chordata</taxon>
        <taxon>Craniata</taxon>
        <taxon>Vertebrata</taxon>
        <taxon>Chondrichthyes</taxon>
        <taxon>Elasmobranchii</taxon>
        <taxon>Galeomorphii</taxon>
        <taxon>Galeoidea</taxon>
        <taxon>Carcharhiniformes</taxon>
        <taxon>Scyliorhinidae</taxon>
        <taxon>Scyliorhinus</taxon>
    </lineage>
</organism>
<dbReference type="PANTHER" id="PTHR28544:SF1">
    <property type="entry name" value="DENN DOMAIN-CONTAINING PROTEIN 10-RELATED"/>
    <property type="match status" value="1"/>
</dbReference>
<dbReference type="PROSITE" id="PS50211">
    <property type="entry name" value="DENN"/>
    <property type="match status" value="1"/>
</dbReference>
<evidence type="ECO:0000259" key="5">
    <source>
        <dbReference type="PROSITE" id="PS50211"/>
    </source>
</evidence>
<evidence type="ECO:0000256" key="1">
    <source>
        <dbReference type="ARBA" id="ARBA00004603"/>
    </source>
</evidence>
<sequence length="348" mass="39507">MAETPLSVGLVEKDTNGDALWVWCYPTVTEELRVLLLRKCCLSGENDVLHTFVFGQFKRTWYYIITTQVQDPTTLSKVTHFSLVLTARDFNPEKYASFGRVLCRSYMKYGSPARMMEGYISVLTNGICQSEENGSFLMKDYDSRKAYLAGSIKDVVIQFGMETIILYTALMLKKRIVVYHPHIEALQEFTRTLPTLIWHRQDWSILHPYVHLNQDEIEALKTSIGYVAGFTVLKVTDRPDIYDVFVNLVESEIIVAPHAKETMTMGKLHKDIGQLIVQSASDSDKSDGQVIKDISQKTREILANLASLAPDEGGKPKITLEILKGRRFPPATENFLYHLAAAEQMLQI</sequence>